<feature type="region of interest" description="Disordered" evidence="1">
    <location>
        <begin position="116"/>
        <end position="154"/>
    </location>
</feature>
<evidence type="ECO:0000313" key="3">
    <source>
        <dbReference type="Proteomes" id="UP000612282"/>
    </source>
</evidence>
<feature type="compositionally biased region" description="Low complexity" evidence="1">
    <location>
        <begin position="116"/>
        <end position="130"/>
    </location>
</feature>
<comment type="caution">
    <text evidence="2">The sequence shown here is derived from an EMBL/GenBank/DDBJ whole genome shotgun (WGS) entry which is preliminary data.</text>
</comment>
<name>A0ABQ3XHF3_9ACTN</name>
<organism evidence="2 3">
    <name type="scientific">Actinoplanes couchii</name>
    <dbReference type="NCBI Taxonomy" id="403638"/>
    <lineage>
        <taxon>Bacteria</taxon>
        <taxon>Bacillati</taxon>
        <taxon>Actinomycetota</taxon>
        <taxon>Actinomycetes</taxon>
        <taxon>Micromonosporales</taxon>
        <taxon>Micromonosporaceae</taxon>
        <taxon>Actinoplanes</taxon>
    </lineage>
</organism>
<reference evidence="2 3" key="1">
    <citation type="submission" date="2021-01" db="EMBL/GenBank/DDBJ databases">
        <title>Whole genome shotgun sequence of Actinoplanes couchii NBRC 106145.</title>
        <authorList>
            <person name="Komaki H."/>
            <person name="Tamura T."/>
        </authorList>
    </citation>
    <scope>NUCLEOTIDE SEQUENCE [LARGE SCALE GENOMIC DNA]</scope>
    <source>
        <strain evidence="2 3">NBRC 106145</strain>
    </source>
</reference>
<sequence length="177" mass="18287">MDAYETDPIGAAPAVARLLLELRGRANVDVKPVGRSLQVRPKGGKRLAVNIHPGGVDVAVDPESAAAFLQDVEGSYLKDPDDPSGLVSLDADWIDINYDALLDAAVKAVEVQAAPRAAAAPRARATTTTGSSGGTGTTRKAAAPAKVKPAPRPEPKICPTCRQYELLASGACPSGYC</sequence>
<accession>A0ABQ3XHF3</accession>
<dbReference type="Proteomes" id="UP000612282">
    <property type="component" value="Unassembled WGS sequence"/>
</dbReference>
<keyword evidence="3" id="KW-1185">Reference proteome</keyword>
<proteinExistence type="predicted"/>
<dbReference type="RefSeq" id="WP_203801328.1">
    <property type="nucleotide sequence ID" value="NZ_BAAAQE010000111.1"/>
</dbReference>
<evidence type="ECO:0000256" key="1">
    <source>
        <dbReference type="SAM" id="MobiDB-lite"/>
    </source>
</evidence>
<protein>
    <submittedName>
        <fullName evidence="2">Uncharacterized protein</fullName>
    </submittedName>
</protein>
<evidence type="ECO:0000313" key="2">
    <source>
        <dbReference type="EMBL" id="GID57927.1"/>
    </source>
</evidence>
<dbReference type="EMBL" id="BOMG01000078">
    <property type="protein sequence ID" value="GID57927.1"/>
    <property type="molecule type" value="Genomic_DNA"/>
</dbReference>
<feature type="compositionally biased region" description="Low complexity" evidence="1">
    <location>
        <begin position="137"/>
        <end position="148"/>
    </location>
</feature>
<gene>
    <name evidence="2" type="ORF">Aco03nite_063310</name>
</gene>